<evidence type="ECO:0000259" key="2">
    <source>
        <dbReference type="Pfam" id="PF04282"/>
    </source>
</evidence>
<dbReference type="InterPro" id="IPR007380">
    <property type="entry name" value="DUF438"/>
</dbReference>
<proteinExistence type="predicted"/>
<dbReference type="Pfam" id="PF01814">
    <property type="entry name" value="Hemerythrin"/>
    <property type="match status" value="1"/>
</dbReference>
<feature type="domain" description="Hemerythrin-like" evidence="1">
    <location>
        <begin position="92"/>
        <end position="228"/>
    </location>
</feature>
<evidence type="ECO:0000313" key="3">
    <source>
        <dbReference type="EMBL" id="AFL66237.1"/>
    </source>
</evidence>
<dbReference type="eggNOG" id="arCOG01472">
    <property type="taxonomic scope" value="Archaea"/>
</dbReference>
<organism evidence="3 4">
    <name type="scientific">Desulfurococcus amylolyticus DSM 16532</name>
    <dbReference type="NCBI Taxonomy" id="768672"/>
    <lineage>
        <taxon>Archaea</taxon>
        <taxon>Thermoproteota</taxon>
        <taxon>Thermoprotei</taxon>
        <taxon>Desulfurococcales</taxon>
        <taxon>Desulfurococcaceae</taxon>
        <taxon>Desulfurococcus</taxon>
    </lineage>
</organism>
<evidence type="ECO:0000313" key="4">
    <source>
        <dbReference type="Proteomes" id="UP000006175"/>
    </source>
</evidence>
<dbReference type="InterPro" id="IPR035965">
    <property type="entry name" value="PAS-like_dom_sf"/>
</dbReference>
<dbReference type="PANTHER" id="PTHR39966:SF3">
    <property type="entry name" value="DUF438 DOMAIN-CONTAINING PROTEIN"/>
    <property type="match status" value="1"/>
</dbReference>
<dbReference type="Gene3D" id="3.30.450.20">
    <property type="entry name" value="PAS domain"/>
    <property type="match status" value="1"/>
</dbReference>
<dbReference type="GeneID" id="13062015"/>
<dbReference type="GO" id="GO:0005886">
    <property type="term" value="C:plasma membrane"/>
    <property type="evidence" value="ECO:0007669"/>
    <property type="project" value="TreeGrafter"/>
</dbReference>
<dbReference type="Pfam" id="PF13596">
    <property type="entry name" value="PAS_10"/>
    <property type="match status" value="1"/>
</dbReference>
<dbReference type="EMBL" id="CP003321">
    <property type="protein sequence ID" value="AFL66237.1"/>
    <property type="molecule type" value="Genomic_DNA"/>
</dbReference>
<name>I3XQL3_DESAM</name>
<dbReference type="Gene3D" id="1.20.120.520">
    <property type="entry name" value="nmb1532 protein domain like"/>
    <property type="match status" value="1"/>
</dbReference>
<dbReference type="RefSeq" id="WP_014767139.1">
    <property type="nucleotide sequence ID" value="NC_018001.1"/>
</dbReference>
<dbReference type="OrthoDB" id="359113at2157"/>
<dbReference type="AlphaFoldDB" id="I3XQL3"/>
<dbReference type="PANTHER" id="PTHR39966">
    <property type="entry name" value="BLL2471 PROTEIN-RELATED"/>
    <property type="match status" value="1"/>
</dbReference>
<gene>
    <name evidence="3" type="ORF">Desfe_0327</name>
</gene>
<dbReference type="KEGG" id="dfd:Desfe_0327"/>
<sequence>MTSKPSISNEKKEIVKNLIKQLHQGVDVKELKEKYRYELSQVSPIEIPFIEQELLKEGFRVDDILKLCDLHVELFREALASRELKDVPRGHPLDLLIRENQEILKWSETLGLYASLLESARNEKEVTGILGSVKTLLNELRKIRIHYRKNQMLIFPYLERRGIIAVPRVLWGREDQVIVKIRDLSKKLQNLVIGEISIEELSKIASELRSLSAEIGELVFRENKILYPSVWVLLSEGEWASIAEIADDIGYIVRKEGEWRPQAKPILPYELSEEHLKVSKEKLGKLPQEFRQVVEAGSLEIDAHVVRHEGDLDLETGFLTLEEIKAIFRMLPLEITYADNNDRVRFFTESELAGGFARAKTIIGRRLEYCHPPRLEGYVKTNVEALKQGKFKYREFWTRLGDRIMRVIIAPIKDPNGKQLGTIEIVEDMTEIVNNPEEIKKRIVVL</sequence>
<protein>
    <submittedName>
        <fullName evidence="3">Putative PAS/PAC sensor protein</fullName>
    </submittedName>
</protein>
<keyword evidence="4" id="KW-1185">Reference proteome</keyword>
<dbReference type="Pfam" id="PF04282">
    <property type="entry name" value="DUF438"/>
    <property type="match status" value="1"/>
</dbReference>
<dbReference type="HOGENOM" id="CLU_026706_1_0_2"/>
<accession>I3XQL3</accession>
<dbReference type="Proteomes" id="UP000006175">
    <property type="component" value="Chromosome"/>
</dbReference>
<dbReference type="InterPro" id="IPR012312">
    <property type="entry name" value="Hemerythrin-like"/>
</dbReference>
<evidence type="ECO:0000259" key="1">
    <source>
        <dbReference type="Pfam" id="PF01814"/>
    </source>
</evidence>
<dbReference type="SUPFAM" id="SSF55785">
    <property type="entry name" value="PYP-like sensor domain (PAS domain)"/>
    <property type="match status" value="1"/>
</dbReference>
<feature type="domain" description="DUF438" evidence="2">
    <location>
        <begin position="16"/>
        <end position="80"/>
    </location>
</feature>
<reference evidence="3 4" key="1">
    <citation type="journal article" date="2012" name="J. Bacteriol.">
        <title>Complete Genome Sequence of Desulfurococcus fermentans, a Hyperthermophilic Cellulolytic Crenarchaeon Isolated from a Freshwater Hot Spring in Kamchatka, Russia.</title>
        <authorList>
            <person name="Susanti D."/>
            <person name="Johnson E.F."/>
            <person name="Rodriguez J.R."/>
            <person name="Anderson I."/>
            <person name="Perevalova A.A."/>
            <person name="Kyrpides N."/>
            <person name="Lucas S."/>
            <person name="Han J."/>
            <person name="Lapidus A."/>
            <person name="Cheng J.F."/>
            <person name="Goodwin L."/>
            <person name="Pitluck S."/>
            <person name="Mavrommatis K."/>
            <person name="Peters L."/>
            <person name="Land M.L."/>
            <person name="Hauser L."/>
            <person name="Gopalan V."/>
            <person name="Chan P.P."/>
            <person name="Lowe T.M."/>
            <person name="Atomi H."/>
            <person name="Bonch-Osmolovskaya E.A."/>
            <person name="Woyke T."/>
            <person name="Mukhopadhyay B."/>
        </authorList>
    </citation>
    <scope>NUCLEOTIDE SEQUENCE [LARGE SCALE GENOMIC DNA]</scope>
    <source>
        <strain evidence="3 4">DSM 16532</strain>
    </source>
</reference>